<evidence type="ECO:0000313" key="10">
    <source>
        <dbReference type="Proteomes" id="UP000018144"/>
    </source>
</evidence>
<organism evidence="9 10">
    <name type="scientific">Pyronema omphalodes (strain CBS 100304)</name>
    <name type="common">Pyronema confluens</name>
    <dbReference type="NCBI Taxonomy" id="1076935"/>
    <lineage>
        <taxon>Eukaryota</taxon>
        <taxon>Fungi</taxon>
        <taxon>Dikarya</taxon>
        <taxon>Ascomycota</taxon>
        <taxon>Pezizomycotina</taxon>
        <taxon>Pezizomycetes</taxon>
        <taxon>Pezizales</taxon>
        <taxon>Pyronemataceae</taxon>
        <taxon>Pyronema</taxon>
    </lineage>
</organism>
<comment type="domain">
    <text evidence="5">Has a modular structure: an endo-beta-1,4-glucanase catalytic module at the N-terminus, a linker rich in serines and threonines, and a C-terminal carbohydrate-binding module (CBM).</text>
</comment>
<feature type="domain" description="Auxiliary Activity family 9 catalytic" evidence="8">
    <location>
        <begin position="21"/>
        <end position="239"/>
    </location>
</feature>
<dbReference type="Proteomes" id="UP000018144">
    <property type="component" value="Unassembled WGS sequence"/>
</dbReference>
<dbReference type="InterPro" id="IPR005103">
    <property type="entry name" value="AA9_LPMO"/>
</dbReference>
<dbReference type="InterPro" id="IPR049892">
    <property type="entry name" value="AA9"/>
</dbReference>
<dbReference type="EC" id="1.14.99.56" evidence="5"/>
<dbReference type="STRING" id="1076935.U4LMA3"/>
<evidence type="ECO:0000259" key="8">
    <source>
        <dbReference type="Pfam" id="PF03443"/>
    </source>
</evidence>
<dbReference type="eggNOG" id="ENOG502SRGC">
    <property type="taxonomic scope" value="Eukaryota"/>
</dbReference>
<evidence type="ECO:0000256" key="6">
    <source>
        <dbReference type="SAM" id="MobiDB-lite"/>
    </source>
</evidence>
<keyword evidence="5" id="KW-0624">Polysaccharide degradation</keyword>
<keyword evidence="4 5" id="KW-1015">Disulfide bond</keyword>
<keyword evidence="7" id="KW-0732">Signal</keyword>
<feature type="signal peptide" evidence="7">
    <location>
        <begin position="1"/>
        <end position="20"/>
    </location>
</feature>
<dbReference type="PANTHER" id="PTHR33353">
    <property type="entry name" value="PUTATIVE (AFU_ORTHOLOGUE AFUA_1G12560)-RELATED"/>
    <property type="match status" value="1"/>
</dbReference>
<dbReference type="GO" id="GO:0030245">
    <property type="term" value="P:cellulose catabolic process"/>
    <property type="evidence" value="ECO:0007669"/>
    <property type="project" value="UniProtKB-UniRule"/>
</dbReference>
<comment type="catalytic activity">
    <reaction evidence="5">
        <text>[(1-&gt;4)-beta-D-glucosyl]n+m + reduced acceptor + O2 = 4-dehydro-beta-D-glucosyl-[(1-&gt;4)-beta-D-glucosyl]n-1 + [(1-&gt;4)-beta-D-glucosyl]m + acceptor + H2O.</text>
        <dbReference type="EC" id="1.14.99.56"/>
    </reaction>
</comment>
<feature type="compositionally biased region" description="Pro residues" evidence="6">
    <location>
        <begin position="290"/>
        <end position="300"/>
    </location>
</feature>
<feature type="compositionally biased region" description="Acidic residues" evidence="6">
    <location>
        <begin position="306"/>
        <end position="317"/>
    </location>
</feature>
<evidence type="ECO:0000313" key="9">
    <source>
        <dbReference type="EMBL" id="CCX15015.1"/>
    </source>
</evidence>
<dbReference type="Gene3D" id="2.70.50.70">
    <property type="match status" value="1"/>
</dbReference>
<dbReference type="AlphaFoldDB" id="U4LMA3"/>
<keyword evidence="5" id="KW-0119">Carbohydrate metabolism</keyword>
<evidence type="ECO:0000256" key="5">
    <source>
        <dbReference type="RuleBase" id="RU368122"/>
    </source>
</evidence>
<comment type="function">
    <text evidence="5">Lytic polysaccharide monooxygenase (LMPO) that depolymerizes crystalline and amorphous polysaccharides via the oxidation of scissile alpha- or beta-(1-4)-glycosidic bonds, yielding C1 and/or C4 oxidation products. Catalysis by LPMOs requires the reduction of the active-site copper from Cu(II) to Cu(I) by a reducing agent and H(2)O(2) or O(2) as a cosubstrate.</text>
</comment>
<dbReference type="Pfam" id="PF03443">
    <property type="entry name" value="AA9"/>
    <property type="match status" value="1"/>
</dbReference>
<gene>
    <name evidence="9" type="ORF">PCON_01241</name>
</gene>
<name>U4LMA3_PYROM</name>
<feature type="chain" id="PRO_5004652467" description="AA9 family lytic polysaccharide monooxygenase" evidence="7">
    <location>
        <begin position="21"/>
        <end position="378"/>
    </location>
</feature>
<protein>
    <recommendedName>
        <fullName evidence="5">AA9 family lytic polysaccharide monooxygenase</fullName>
        <ecNumber evidence="5">1.14.99.56</ecNumber>
    </recommendedName>
    <alternativeName>
        <fullName evidence="5">Endo-beta-1,4-glucanase</fullName>
    </alternativeName>
    <alternativeName>
        <fullName evidence="5">Glycosyl hydrolase 61 family protein</fullName>
    </alternativeName>
</protein>
<dbReference type="OrthoDB" id="5985073at2759"/>
<evidence type="ECO:0000256" key="7">
    <source>
        <dbReference type="SAM" id="SignalP"/>
    </source>
</evidence>
<evidence type="ECO:0000256" key="4">
    <source>
        <dbReference type="ARBA" id="ARBA00023157"/>
    </source>
</evidence>
<evidence type="ECO:0000256" key="2">
    <source>
        <dbReference type="ARBA" id="ARBA00004613"/>
    </source>
</evidence>
<keyword evidence="3 5" id="KW-0964">Secreted</keyword>
<comment type="subcellular location">
    <subcellularLocation>
        <location evidence="2 5">Secreted</location>
    </subcellularLocation>
</comment>
<reference evidence="9 10" key="1">
    <citation type="journal article" date="2013" name="PLoS Genet.">
        <title>The genome and development-dependent transcriptomes of Pyronema confluens: a window into fungal evolution.</title>
        <authorList>
            <person name="Traeger S."/>
            <person name="Altegoer F."/>
            <person name="Freitag M."/>
            <person name="Gabaldon T."/>
            <person name="Kempken F."/>
            <person name="Kumar A."/>
            <person name="Marcet-Houben M."/>
            <person name="Poggeler S."/>
            <person name="Stajich J.E."/>
            <person name="Nowrousian M."/>
        </authorList>
    </citation>
    <scope>NUCLEOTIDE SEQUENCE [LARGE SCALE GENOMIC DNA]</scope>
    <source>
        <strain evidence="10">CBS 100304</strain>
        <tissue evidence="9">Vegetative mycelium</tissue>
    </source>
</reference>
<feature type="region of interest" description="Disordered" evidence="6">
    <location>
        <begin position="254"/>
        <end position="338"/>
    </location>
</feature>
<sequence>MKSLTAFYTLLVAAATVTNAHNIVTHFHVNGKAEQSCVNLPPNTNPITDIQSQQMACNAIGTAAKSKCAVKAGDSVAFEWRTDFNIPPAEYPLNPNGEPIGVTDVSHEGPCALYAKKVSNSLDDASAAAGDGWFKIAEDGLDQNGVFCSTRLRKANAPYQATIPTSLAPGDYLLRAEMLTLNNAGSYSIGGEEQPQFYVGCVAVTISGGDSSAKAQEVSIPGYVTKQTPGLIWDIWNGKDANAGSFKAGSYPRVGPAPLSEGESSSPAPSAASPSKGSPSGKPSSKPSKPSSPTPAPETPAPSEGSGDEDSGSEDEQGNSPAESPAPSEKPRQKQPDNVVVVTKTVYVNAPVETHYVTVSQDARSWGKVRARRETWRA</sequence>
<dbReference type="GO" id="GO:0030248">
    <property type="term" value="F:cellulose binding"/>
    <property type="evidence" value="ECO:0007669"/>
    <property type="project" value="UniProtKB-UniRule"/>
</dbReference>
<dbReference type="PANTHER" id="PTHR33353:SF32">
    <property type="entry name" value="ENDO-BETA-1,4-GLUCANASE D"/>
    <property type="match status" value="1"/>
</dbReference>
<evidence type="ECO:0000256" key="3">
    <source>
        <dbReference type="ARBA" id="ARBA00022525"/>
    </source>
</evidence>
<dbReference type="GO" id="GO:0005576">
    <property type="term" value="C:extracellular region"/>
    <property type="evidence" value="ECO:0007669"/>
    <property type="project" value="UniProtKB-SubCell"/>
</dbReference>
<evidence type="ECO:0000256" key="1">
    <source>
        <dbReference type="ARBA" id="ARBA00001973"/>
    </source>
</evidence>
<dbReference type="CDD" id="cd21175">
    <property type="entry name" value="LPMO_AA9"/>
    <property type="match status" value="1"/>
</dbReference>
<keyword evidence="5" id="KW-0136">Cellulose degradation</keyword>
<dbReference type="EMBL" id="HF936110">
    <property type="protein sequence ID" value="CCX15015.1"/>
    <property type="molecule type" value="Genomic_DNA"/>
</dbReference>
<dbReference type="GO" id="GO:0008810">
    <property type="term" value="F:cellulase activity"/>
    <property type="evidence" value="ECO:0007669"/>
    <property type="project" value="UniProtKB-UniRule"/>
</dbReference>
<proteinExistence type="predicted"/>
<comment type="cofactor">
    <cofactor evidence="1">
        <name>Cu(2+)</name>
        <dbReference type="ChEBI" id="CHEBI:29036"/>
    </cofactor>
</comment>
<feature type="compositionally biased region" description="Low complexity" evidence="6">
    <location>
        <begin position="256"/>
        <end position="289"/>
    </location>
</feature>
<keyword evidence="10" id="KW-1185">Reference proteome</keyword>
<accession>U4LMA3</accession>